<feature type="compositionally biased region" description="Pro residues" evidence="10">
    <location>
        <begin position="11"/>
        <end position="26"/>
    </location>
</feature>
<dbReference type="EMBL" id="OU963866">
    <property type="protein sequence ID" value="CAH0390171.1"/>
    <property type="molecule type" value="Genomic_DNA"/>
</dbReference>
<dbReference type="GO" id="GO:0016592">
    <property type="term" value="C:mediator complex"/>
    <property type="evidence" value="ECO:0007669"/>
    <property type="project" value="InterPro"/>
</dbReference>
<evidence type="ECO:0000256" key="1">
    <source>
        <dbReference type="ARBA" id="ARBA00004123"/>
    </source>
</evidence>
<feature type="region of interest" description="Disordered" evidence="10">
    <location>
        <begin position="1"/>
        <end position="43"/>
    </location>
</feature>
<comment type="similarity">
    <text evidence="2">Belongs to the Mediator complex subunit 29 family.</text>
</comment>
<feature type="compositionally biased region" description="Low complexity" evidence="10">
    <location>
        <begin position="1"/>
        <end position="10"/>
    </location>
</feature>
<dbReference type="PANTHER" id="PTHR28314:SF1">
    <property type="entry name" value="MEDIATOR OF RNA POLYMERASE II TRANSCRIPTION SUBUNIT 29"/>
    <property type="match status" value="1"/>
</dbReference>
<name>A0A451FV14_BEMTA</name>
<evidence type="ECO:0000256" key="2">
    <source>
        <dbReference type="ARBA" id="ARBA00009851"/>
    </source>
</evidence>
<evidence type="ECO:0000256" key="6">
    <source>
        <dbReference type="ARBA" id="ARBA00023163"/>
    </source>
</evidence>
<proteinExistence type="evidence at transcript level"/>
<dbReference type="GO" id="GO:0003712">
    <property type="term" value="F:transcription coregulator activity"/>
    <property type="evidence" value="ECO:0007669"/>
    <property type="project" value="TreeGrafter"/>
</dbReference>
<keyword evidence="4" id="KW-0805">Transcription regulation</keyword>
<evidence type="ECO:0000256" key="4">
    <source>
        <dbReference type="ARBA" id="ARBA00023015"/>
    </source>
</evidence>
<keyword evidence="7" id="KW-0539">Nucleus</keyword>
<gene>
    <name evidence="11" type="ORF">BEMITA_LOCUS8915</name>
</gene>
<dbReference type="AlphaFoldDB" id="A0A451FV14"/>
<evidence type="ECO:0000313" key="13">
    <source>
        <dbReference type="Proteomes" id="UP001152759"/>
    </source>
</evidence>
<reference evidence="11" key="2">
    <citation type="submission" date="2021-12" db="EMBL/GenBank/DDBJ databases">
        <authorList>
            <person name="King R."/>
        </authorList>
    </citation>
    <scope>NUCLEOTIDE SEQUENCE</scope>
</reference>
<dbReference type="InterPro" id="IPR021018">
    <property type="entry name" value="Mediator_Med29_met"/>
</dbReference>
<dbReference type="KEGG" id="btab:109036633"/>
<dbReference type="GO" id="GO:0006357">
    <property type="term" value="P:regulation of transcription by RNA polymerase II"/>
    <property type="evidence" value="ECO:0007669"/>
    <property type="project" value="TreeGrafter"/>
</dbReference>
<comment type="subcellular location">
    <subcellularLocation>
        <location evidence="1">Nucleus</location>
    </subcellularLocation>
</comment>
<evidence type="ECO:0000256" key="3">
    <source>
        <dbReference type="ARBA" id="ARBA00019684"/>
    </source>
</evidence>
<dbReference type="EMBL" id="MG708323">
    <property type="protein sequence ID" value="QAB02863.1"/>
    <property type="molecule type" value="mRNA"/>
</dbReference>
<evidence type="ECO:0000256" key="8">
    <source>
        <dbReference type="ARBA" id="ARBA00030916"/>
    </source>
</evidence>
<evidence type="ECO:0000256" key="5">
    <source>
        <dbReference type="ARBA" id="ARBA00023159"/>
    </source>
</evidence>
<accession>A0A451FV14</accession>
<dbReference type="OrthoDB" id="6366949at2759"/>
<keyword evidence="6" id="KW-0804">Transcription</keyword>
<evidence type="ECO:0000313" key="11">
    <source>
        <dbReference type="EMBL" id="CAH0390171.1"/>
    </source>
</evidence>
<reference evidence="12" key="1">
    <citation type="submission" date="2017-12" db="EMBL/GenBank/DDBJ databases">
        <title>Genome-wide dissection of sex determination genes in a highly invasive whitefly, Bemisia tabaci Q.</title>
        <authorList>
            <person name="Liu Y."/>
        </authorList>
    </citation>
    <scope>NUCLEOTIDE SEQUENCE</scope>
</reference>
<organism evidence="12">
    <name type="scientific">Bemisia tabaci</name>
    <name type="common">Sweetpotato whitefly</name>
    <name type="synonym">Aleurodes tabaci</name>
    <dbReference type="NCBI Taxonomy" id="7038"/>
    <lineage>
        <taxon>Eukaryota</taxon>
        <taxon>Metazoa</taxon>
        <taxon>Ecdysozoa</taxon>
        <taxon>Arthropoda</taxon>
        <taxon>Hexapoda</taxon>
        <taxon>Insecta</taxon>
        <taxon>Pterygota</taxon>
        <taxon>Neoptera</taxon>
        <taxon>Paraneoptera</taxon>
        <taxon>Hemiptera</taxon>
        <taxon>Sternorrhyncha</taxon>
        <taxon>Aleyrodoidea</taxon>
        <taxon>Aleyrodidae</taxon>
        <taxon>Aleyrodinae</taxon>
        <taxon>Bemisia</taxon>
    </lineage>
</organism>
<sequence>MNVPQMQQPGPGMPPGMPQGPGPVPQAPSLMQSSVSQPPAQEKLDNISKVKVLVNQLRESINSVIKHSTSTLQHNIMMDMGIKTIDPPAGHFDKVLEDFYSLCDQTEIHLKTSIECLNQGNASNRYLPMMVASTRTEPLPNQDANTLTYPQYLNTVKTQVAFTKDIHDILASAAQNINATE</sequence>
<evidence type="ECO:0000313" key="12">
    <source>
        <dbReference type="EMBL" id="QAB02863.1"/>
    </source>
</evidence>
<protein>
    <recommendedName>
        <fullName evidence="3">Mediator of RNA polymerase II transcription subunit 29</fullName>
    </recommendedName>
    <alternativeName>
        <fullName evidence="9">Mediator complex subunit 29</fullName>
    </alternativeName>
    <alternativeName>
        <fullName evidence="8">Protein intersex</fullName>
    </alternativeName>
</protein>
<keyword evidence="5" id="KW-0010">Activator</keyword>
<dbReference type="Proteomes" id="UP001152759">
    <property type="component" value="Chromosome 5"/>
</dbReference>
<keyword evidence="13" id="KW-1185">Reference proteome</keyword>
<evidence type="ECO:0000256" key="10">
    <source>
        <dbReference type="SAM" id="MobiDB-lite"/>
    </source>
</evidence>
<evidence type="ECO:0000256" key="9">
    <source>
        <dbReference type="ARBA" id="ARBA00031963"/>
    </source>
</evidence>
<evidence type="ECO:0000256" key="7">
    <source>
        <dbReference type="ARBA" id="ARBA00023242"/>
    </source>
</evidence>
<dbReference type="PANTHER" id="PTHR28314">
    <property type="entry name" value="MEDIATOR OF RNA POLYMERASE II TRANSCRIPTION SUBUNIT 29"/>
    <property type="match status" value="1"/>
</dbReference>
<dbReference type="Pfam" id="PF11568">
    <property type="entry name" value="Med29"/>
    <property type="match status" value="1"/>
</dbReference>
<feature type="compositionally biased region" description="Polar residues" evidence="10">
    <location>
        <begin position="29"/>
        <end position="39"/>
    </location>
</feature>